<evidence type="ECO:0000313" key="5">
    <source>
        <dbReference type="Proteomes" id="UP000625033"/>
    </source>
</evidence>
<evidence type="ECO:0000259" key="2">
    <source>
        <dbReference type="Pfam" id="PF01370"/>
    </source>
</evidence>
<dbReference type="Pfam" id="PF08338">
    <property type="entry name" value="DUF1731"/>
    <property type="match status" value="1"/>
</dbReference>
<dbReference type="Proteomes" id="UP000625033">
    <property type="component" value="Unassembled WGS sequence"/>
</dbReference>
<comment type="similarity">
    <text evidence="1">Belongs to the NAD(P)-dependent epimerase/dehydratase family. SDR39U1 subfamily.</text>
</comment>
<name>A0A931D522_9MICC</name>
<dbReference type="RefSeq" id="WP_196835863.1">
    <property type="nucleotide sequence ID" value="NZ_JADOTZ010000001.1"/>
</dbReference>
<dbReference type="PANTHER" id="PTHR11092">
    <property type="entry name" value="SUGAR NUCLEOTIDE EPIMERASE RELATED"/>
    <property type="match status" value="1"/>
</dbReference>
<feature type="domain" description="NAD-dependent epimerase/dehydratase" evidence="2">
    <location>
        <begin position="155"/>
        <end position="362"/>
    </location>
</feature>
<comment type="caution">
    <text evidence="4">The sequence shown here is derived from an EMBL/GenBank/DDBJ whole genome shotgun (WGS) entry which is preliminary data.</text>
</comment>
<dbReference type="CDD" id="cd07820">
    <property type="entry name" value="SRPBCC_3"/>
    <property type="match status" value="1"/>
</dbReference>
<dbReference type="InterPro" id="IPR013549">
    <property type="entry name" value="DUF1731"/>
</dbReference>
<evidence type="ECO:0000256" key="1">
    <source>
        <dbReference type="ARBA" id="ARBA00009353"/>
    </source>
</evidence>
<organism evidence="4 5">
    <name type="scientific">Zhihengliuella flava</name>
    <dbReference type="NCBI Taxonomy" id="1285193"/>
    <lineage>
        <taxon>Bacteria</taxon>
        <taxon>Bacillati</taxon>
        <taxon>Actinomycetota</taxon>
        <taxon>Actinomycetes</taxon>
        <taxon>Micrococcales</taxon>
        <taxon>Micrococcaceae</taxon>
        <taxon>Zhihengliuella</taxon>
    </lineage>
</organism>
<evidence type="ECO:0000313" key="4">
    <source>
        <dbReference type="EMBL" id="MBG6084569.1"/>
    </source>
</evidence>
<reference evidence="4" key="1">
    <citation type="submission" date="2020-11" db="EMBL/GenBank/DDBJ databases">
        <title>Sequencing the genomes of 1000 actinobacteria strains.</title>
        <authorList>
            <person name="Klenk H.-P."/>
        </authorList>
    </citation>
    <scope>NUCLEOTIDE SEQUENCE</scope>
    <source>
        <strain evidence="4">DSM 26152</strain>
    </source>
</reference>
<evidence type="ECO:0000259" key="3">
    <source>
        <dbReference type="Pfam" id="PF08338"/>
    </source>
</evidence>
<dbReference type="PANTHER" id="PTHR11092:SF0">
    <property type="entry name" value="EPIMERASE FAMILY PROTEIN SDR39U1"/>
    <property type="match status" value="1"/>
</dbReference>
<dbReference type="InterPro" id="IPR010099">
    <property type="entry name" value="SDR39U1"/>
</dbReference>
<dbReference type="SUPFAM" id="SSF55961">
    <property type="entry name" value="Bet v1-like"/>
    <property type="match status" value="1"/>
</dbReference>
<dbReference type="Gene3D" id="3.40.50.720">
    <property type="entry name" value="NAD(P)-binding Rossmann-like Domain"/>
    <property type="match status" value="1"/>
</dbReference>
<dbReference type="AlphaFoldDB" id="A0A931D522"/>
<dbReference type="EMBL" id="JADOTZ010000001">
    <property type="protein sequence ID" value="MBG6084569.1"/>
    <property type="molecule type" value="Genomic_DNA"/>
</dbReference>
<proteinExistence type="inferred from homology"/>
<dbReference type="InterPro" id="IPR023393">
    <property type="entry name" value="START-like_dom_sf"/>
</dbReference>
<gene>
    <name evidence="4" type="ORF">IW252_001336</name>
</gene>
<dbReference type="InterPro" id="IPR001509">
    <property type="entry name" value="Epimerase_deHydtase"/>
</dbReference>
<keyword evidence="5" id="KW-1185">Reference proteome</keyword>
<feature type="domain" description="DUF1731" evidence="3">
    <location>
        <begin position="398"/>
        <end position="446"/>
    </location>
</feature>
<accession>A0A931D522</accession>
<dbReference type="Gene3D" id="3.30.530.20">
    <property type="match status" value="1"/>
</dbReference>
<dbReference type="Pfam" id="PF01370">
    <property type="entry name" value="Epimerase"/>
    <property type="match status" value="1"/>
</dbReference>
<protein>
    <submittedName>
        <fullName evidence="4">Uncharacterized protein (TIGR01777 family)</fullName>
    </submittedName>
</protein>
<sequence>MTITHSSVVDAPVEDVFAWFSRPGAFTRLAPPWQPATVMAEAESLRDGVAHIALPAGQRWVGQHQPSGYVEGRRFVDESAALSLRSAVTGRVPWRHTHEFEPVGDAQTRVTDRIETPVPARALASMLSYRHRQLADDLAAHRRAAEAGLEPLTVAVSGSSGLVGSALTAFLTTGGHRVIRLVRGEPSGPDERRWDPTDPAPGMVEGCDAVVHLAGASIAGRFTPEHKRAIRESRIEPTRRLAEAAAASGVRAFVSASAIGYYGADRGEELLTEHSGPPATADVLSSVVSDWEAAAHDWAGESGMRVVTVRTGIVQSAAGGTLALLRPLFSAGLGGRLGSGQQWMAWIALDDLVDVYHRALWDEELSGPVNAVAPEAVRNAEYTRVLARVLKRPAVVPVPRVGPAVLLGGEGADNLALANQHVSPRALRGADHPFRYPTLEPALRHVLGKVRAGAGG</sequence>
<dbReference type="InterPro" id="IPR036291">
    <property type="entry name" value="NAD(P)-bd_dom_sf"/>
</dbReference>
<dbReference type="SUPFAM" id="SSF51735">
    <property type="entry name" value="NAD(P)-binding Rossmann-fold domains"/>
    <property type="match status" value="1"/>
</dbReference>
<dbReference type="NCBIfam" id="TIGR01777">
    <property type="entry name" value="yfcH"/>
    <property type="match status" value="1"/>
</dbReference>